<feature type="transmembrane region" description="Helical" evidence="8">
    <location>
        <begin position="251"/>
        <end position="271"/>
    </location>
</feature>
<keyword evidence="7 8" id="KW-0472">Membrane</keyword>
<evidence type="ECO:0000256" key="3">
    <source>
        <dbReference type="ARBA" id="ARBA00022448"/>
    </source>
</evidence>
<comment type="subcellular location">
    <subcellularLocation>
        <location evidence="8">Cell membrane</location>
        <topology evidence="8">Multi-pass membrane protein</topology>
    </subcellularLocation>
    <subcellularLocation>
        <location evidence="1">Endomembrane system</location>
        <topology evidence="1">Multi-pass membrane protein</topology>
    </subcellularLocation>
</comment>
<keyword evidence="4" id="KW-0533">Nickel</keyword>
<keyword evidence="11" id="KW-1185">Reference proteome</keyword>
<evidence type="ECO:0000313" key="11">
    <source>
        <dbReference type="Proteomes" id="UP001500886"/>
    </source>
</evidence>
<evidence type="ECO:0000256" key="4">
    <source>
        <dbReference type="ARBA" id="ARBA00022596"/>
    </source>
</evidence>
<reference evidence="10 11" key="1">
    <citation type="journal article" date="2019" name="Int. J. Syst. Evol. Microbiol.">
        <title>The Global Catalogue of Microorganisms (GCM) 10K type strain sequencing project: providing services to taxonomists for standard genome sequencing and annotation.</title>
        <authorList>
            <consortium name="The Broad Institute Genomics Platform"/>
            <consortium name="The Broad Institute Genome Sequencing Center for Infectious Disease"/>
            <person name="Wu L."/>
            <person name="Ma J."/>
        </authorList>
    </citation>
    <scope>NUCLEOTIDE SEQUENCE [LARGE SCALE GENOMIC DNA]</scope>
    <source>
        <strain evidence="10 11">JCM 4542</strain>
    </source>
</reference>
<feature type="transmembrane region" description="Helical" evidence="8">
    <location>
        <begin position="292"/>
        <end position="318"/>
    </location>
</feature>
<dbReference type="PANTHER" id="PTHR31611:SF0">
    <property type="entry name" value="HIGH-AFFINITY NICKEL TRANSPORT PROTEIN NIC1"/>
    <property type="match status" value="1"/>
</dbReference>
<dbReference type="RefSeq" id="WP_344436311.1">
    <property type="nucleotide sequence ID" value="NZ_BAAASL010000012.1"/>
</dbReference>
<protein>
    <recommendedName>
        <fullName evidence="8">Nickel/cobalt efflux system</fullName>
    </recommendedName>
</protein>
<dbReference type="InterPro" id="IPR004688">
    <property type="entry name" value="Ni/Co_transpt"/>
</dbReference>
<evidence type="ECO:0000256" key="2">
    <source>
        <dbReference type="ARBA" id="ARBA00010892"/>
    </source>
</evidence>
<evidence type="ECO:0000313" key="10">
    <source>
        <dbReference type="EMBL" id="GAA2718844.1"/>
    </source>
</evidence>
<keyword evidence="3 8" id="KW-0813">Transport</keyword>
<keyword evidence="6 8" id="KW-1133">Transmembrane helix</keyword>
<dbReference type="NCBIfam" id="TIGR00802">
    <property type="entry name" value="nico"/>
    <property type="match status" value="1"/>
</dbReference>
<dbReference type="InterPro" id="IPR011541">
    <property type="entry name" value="Ni/Co_transpt_high_affinity"/>
</dbReference>
<evidence type="ECO:0000256" key="7">
    <source>
        <dbReference type="ARBA" id="ARBA00023136"/>
    </source>
</evidence>
<proteinExistence type="inferred from homology"/>
<dbReference type="Pfam" id="PF03824">
    <property type="entry name" value="NicO"/>
    <property type="match status" value="1"/>
</dbReference>
<feature type="transmembrane region" description="Helical" evidence="8">
    <location>
        <begin position="218"/>
        <end position="239"/>
    </location>
</feature>
<organism evidence="10 11">
    <name type="scientific">Streptomyces luteosporeus</name>
    <dbReference type="NCBI Taxonomy" id="173856"/>
    <lineage>
        <taxon>Bacteria</taxon>
        <taxon>Bacillati</taxon>
        <taxon>Actinomycetota</taxon>
        <taxon>Actinomycetes</taxon>
        <taxon>Kitasatosporales</taxon>
        <taxon>Streptomycetaceae</taxon>
        <taxon>Streptomyces</taxon>
    </lineage>
</organism>
<evidence type="ECO:0000256" key="5">
    <source>
        <dbReference type="ARBA" id="ARBA00022692"/>
    </source>
</evidence>
<dbReference type="Proteomes" id="UP001500886">
    <property type="component" value="Unassembled WGS sequence"/>
</dbReference>
<evidence type="ECO:0000256" key="1">
    <source>
        <dbReference type="ARBA" id="ARBA00004127"/>
    </source>
</evidence>
<feature type="transmembrane region" description="Helical" evidence="8">
    <location>
        <begin position="33"/>
        <end position="54"/>
    </location>
</feature>
<evidence type="ECO:0000256" key="6">
    <source>
        <dbReference type="ARBA" id="ARBA00022989"/>
    </source>
</evidence>
<feature type="transmembrane region" description="Helical" evidence="8">
    <location>
        <begin position="106"/>
        <end position="127"/>
    </location>
</feature>
<name>A0ABN3TX67_9ACTN</name>
<sequence length="408" mass="43434">MSTNTSLPADIPTGIPTGPPAFRWRREDTVRTAGLLAVIAALHVVAFGVLYLLVVPQHYTVDSKVYGVGLGITAYTLGMRHAFDADHIAAIDNTTRKLMADGKRPVSVGFWFALGHSSVVVVMALLVAGGTHLAGTLMDEDSTTHQVLGIVGTSVSGGFLYLIAILNLVALAGILRVFRAMREGRYDEGELEKQLDSRGFMNRLLGRFTRSVSRPGQMYPLGFLFGLGFDTATEVTLMVMAGSGAAAGLPWYAILCLPLLFAAGMSLFDTLDGTFMNFAYQWAFSNPVRKVYYNLTITGLSIAVAFLIGTIELVGVLHEKLGLDDPVSGWIAGLNLDNVGFVIVGLFVVVWAAALAYWRLARVEQRWTARTAAAAVTDGSAVTAEPALTDGSGVTDGGSPAARTPSGR</sequence>
<feature type="region of interest" description="Disordered" evidence="9">
    <location>
        <begin position="384"/>
        <end position="408"/>
    </location>
</feature>
<gene>
    <name evidence="10" type="ORF">GCM10010315_35250</name>
</gene>
<dbReference type="PANTHER" id="PTHR31611">
    <property type="entry name" value="HIGH-AFFINITY NICKEL TRANSPORT PROTEIN NIC1"/>
    <property type="match status" value="1"/>
</dbReference>
<comment type="similarity">
    <text evidence="2 8">Belongs to the NiCoT transporter (TC 2.A.52) family.</text>
</comment>
<keyword evidence="5 8" id="KW-0812">Transmembrane</keyword>
<feature type="transmembrane region" description="Helical" evidence="8">
    <location>
        <begin position="338"/>
        <end position="358"/>
    </location>
</feature>
<feature type="transmembrane region" description="Helical" evidence="8">
    <location>
        <begin position="147"/>
        <end position="175"/>
    </location>
</feature>
<evidence type="ECO:0000256" key="9">
    <source>
        <dbReference type="SAM" id="MobiDB-lite"/>
    </source>
</evidence>
<evidence type="ECO:0000256" key="8">
    <source>
        <dbReference type="RuleBase" id="RU362101"/>
    </source>
</evidence>
<dbReference type="EMBL" id="BAAASL010000012">
    <property type="protein sequence ID" value="GAA2718844.1"/>
    <property type="molecule type" value="Genomic_DNA"/>
</dbReference>
<accession>A0ABN3TX67</accession>
<comment type="caution">
    <text evidence="10">The sequence shown here is derived from an EMBL/GenBank/DDBJ whole genome shotgun (WGS) entry which is preliminary data.</text>
</comment>